<evidence type="ECO:0000256" key="2">
    <source>
        <dbReference type="ARBA" id="ARBA00022898"/>
    </source>
</evidence>
<comment type="cofactor">
    <cofactor evidence="1">
        <name>pyridoxal 5'-phosphate</name>
        <dbReference type="ChEBI" id="CHEBI:597326"/>
    </cofactor>
</comment>
<evidence type="ECO:0000259" key="3">
    <source>
        <dbReference type="Pfam" id="PF00291"/>
    </source>
</evidence>
<proteinExistence type="predicted"/>
<dbReference type="GO" id="GO:0016740">
    <property type="term" value="F:transferase activity"/>
    <property type="evidence" value="ECO:0007669"/>
    <property type="project" value="UniProtKB-KW"/>
</dbReference>
<dbReference type="InterPro" id="IPR050214">
    <property type="entry name" value="Cys_Synth/Cystath_Beta-Synth"/>
</dbReference>
<dbReference type="RefSeq" id="WP_214831874.1">
    <property type="nucleotide sequence ID" value="NZ_CP183077.1"/>
</dbReference>
<gene>
    <name evidence="4" type="ORF">QR695_10375</name>
</gene>
<accession>A0ABT7MQC3</accession>
<name>A0ABT7MQC3_9BACL</name>
<dbReference type="Gene3D" id="3.40.50.1100">
    <property type="match status" value="2"/>
</dbReference>
<reference evidence="4 5" key="1">
    <citation type="submission" date="2023-06" db="EMBL/GenBank/DDBJ databases">
        <title>Influencing factors and mechanism of Cr(VI) reduction by facultative anaerobic Exiguobacterium sp. PY14.</title>
        <authorList>
            <person name="Zou L."/>
        </authorList>
    </citation>
    <scope>NUCLEOTIDE SEQUENCE [LARGE SCALE GENOMIC DNA]</scope>
    <source>
        <strain evidence="4 5">PY14</strain>
    </source>
</reference>
<dbReference type="CDD" id="cd01561">
    <property type="entry name" value="CBS_like"/>
    <property type="match status" value="1"/>
</dbReference>
<evidence type="ECO:0000313" key="5">
    <source>
        <dbReference type="Proteomes" id="UP001230807"/>
    </source>
</evidence>
<dbReference type="EMBL" id="JASWER010000007">
    <property type="protein sequence ID" value="MDL5377409.1"/>
    <property type="molecule type" value="Genomic_DNA"/>
</dbReference>
<dbReference type="Pfam" id="PF00291">
    <property type="entry name" value="PALP"/>
    <property type="match status" value="1"/>
</dbReference>
<evidence type="ECO:0000256" key="1">
    <source>
        <dbReference type="ARBA" id="ARBA00001933"/>
    </source>
</evidence>
<keyword evidence="4" id="KW-0808">Transferase</keyword>
<dbReference type="InterPro" id="IPR001216">
    <property type="entry name" value="P-phosphate_BS"/>
</dbReference>
<dbReference type="PROSITE" id="PS00901">
    <property type="entry name" value="CYS_SYNTHASE"/>
    <property type="match status" value="1"/>
</dbReference>
<dbReference type="InterPro" id="IPR001926">
    <property type="entry name" value="TrpB-like_PALP"/>
</dbReference>
<dbReference type="Proteomes" id="UP001230807">
    <property type="component" value="Unassembled WGS sequence"/>
</dbReference>
<dbReference type="PANTHER" id="PTHR10314">
    <property type="entry name" value="CYSTATHIONINE BETA-SYNTHASE"/>
    <property type="match status" value="1"/>
</dbReference>
<dbReference type="InterPro" id="IPR036052">
    <property type="entry name" value="TrpB-like_PALP_sf"/>
</dbReference>
<feature type="domain" description="Tryptophan synthase beta chain-like PALP" evidence="3">
    <location>
        <begin position="8"/>
        <end position="286"/>
    </location>
</feature>
<organism evidence="4 5">
    <name type="scientific">Exiguobacterium mexicanum</name>
    <dbReference type="NCBI Taxonomy" id="340146"/>
    <lineage>
        <taxon>Bacteria</taxon>
        <taxon>Bacillati</taxon>
        <taxon>Bacillota</taxon>
        <taxon>Bacilli</taxon>
        <taxon>Bacillales</taxon>
        <taxon>Bacillales Family XII. Incertae Sedis</taxon>
        <taxon>Exiguobacterium</taxon>
    </lineage>
</organism>
<evidence type="ECO:0000313" key="4">
    <source>
        <dbReference type="EMBL" id="MDL5377409.1"/>
    </source>
</evidence>
<protein>
    <submittedName>
        <fullName evidence="4">Cysteine synthase family protein</fullName>
        <ecNumber evidence="4">2.5.1.-</ecNumber>
    </submittedName>
</protein>
<dbReference type="EC" id="2.5.1.-" evidence="4"/>
<comment type="caution">
    <text evidence="4">The sequence shown here is derived from an EMBL/GenBank/DDBJ whole genome shotgun (WGS) entry which is preliminary data.</text>
</comment>
<dbReference type="SUPFAM" id="SSF53686">
    <property type="entry name" value="Tryptophan synthase beta subunit-like PLP-dependent enzymes"/>
    <property type="match status" value="1"/>
</dbReference>
<sequence length="312" mass="33152">MIVQSVYELIGETPLLELRTLPVPPGVKVYGKLEMMNPGGSVKDRLGLQLIERALERGQLERGGTVVEPTAGNTGIGLALACQRHGIKLMTVTPEKFSQEKQALMALLGATVVNTPTELGMKGAIARAKELAIEHDAYVPEQFSNPDNPDAYVDTLALELQADLPNIDVFIAGAGSGGTFTGVASKLRPNGTKTIVVEPEGSILNGGAPGPHKTEGIGVEAWPAFLPRDLVDGIYTITDEEAFYYVAHLAKQEGLLVGSSSGAAIAACVKEAAQMTEGVIVTILPDSVERYLSQGIVKEAEYAYKNSTHSRR</sequence>
<keyword evidence="5" id="KW-1185">Reference proteome</keyword>
<keyword evidence="2" id="KW-0663">Pyridoxal phosphate</keyword>